<sequence>MARKVIWQDIVLMIGGFIFAPSLVISIINHTIIPIGTSLPTALALTAFVVCYITLKLKLAAFGTVLTTLCWYILFFMA</sequence>
<feature type="transmembrane region" description="Helical" evidence="1">
    <location>
        <begin position="6"/>
        <end position="28"/>
    </location>
</feature>
<keyword evidence="1" id="KW-0472">Membrane</keyword>
<evidence type="ECO:0000256" key="1">
    <source>
        <dbReference type="SAM" id="Phobius"/>
    </source>
</evidence>
<feature type="transmembrane region" description="Helical" evidence="1">
    <location>
        <begin position="61"/>
        <end position="77"/>
    </location>
</feature>
<gene>
    <name evidence="2" type="ORF">LCGC14_2340040</name>
</gene>
<name>A0A0F9F7C5_9ZZZZ</name>
<feature type="transmembrane region" description="Helical" evidence="1">
    <location>
        <begin position="35"/>
        <end position="55"/>
    </location>
</feature>
<reference evidence="2" key="1">
    <citation type="journal article" date="2015" name="Nature">
        <title>Complex archaea that bridge the gap between prokaryotes and eukaryotes.</title>
        <authorList>
            <person name="Spang A."/>
            <person name="Saw J.H."/>
            <person name="Jorgensen S.L."/>
            <person name="Zaremba-Niedzwiedzka K."/>
            <person name="Martijn J."/>
            <person name="Lind A.E."/>
            <person name="van Eijk R."/>
            <person name="Schleper C."/>
            <person name="Guy L."/>
            <person name="Ettema T.J."/>
        </authorList>
    </citation>
    <scope>NUCLEOTIDE SEQUENCE</scope>
</reference>
<organism evidence="2">
    <name type="scientific">marine sediment metagenome</name>
    <dbReference type="NCBI Taxonomy" id="412755"/>
    <lineage>
        <taxon>unclassified sequences</taxon>
        <taxon>metagenomes</taxon>
        <taxon>ecological metagenomes</taxon>
    </lineage>
</organism>
<dbReference type="AlphaFoldDB" id="A0A0F9F7C5"/>
<feature type="non-terminal residue" evidence="2">
    <location>
        <position position="78"/>
    </location>
</feature>
<dbReference type="EMBL" id="LAZR01033835">
    <property type="protein sequence ID" value="KKL46987.1"/>
    <property type="molecule type" value="Genomic_DNA"/>
</dbReference>
<keyword evidence="1" id="KW-0812">Transmembrane</keyword>
<evidence type="ECO:0000313" key="2">
    <source>
        <dbReference type="EMBL" id="KKL46987.1"/>
    </source>
</evidence>
<comment type="caution">
    <text evidence="2">The sequence shown here is derived from an EMBL/GenBank/DDBJ whole genome shotgun (WGS) entry which is preliminary data.</text>
</comment>
<protein>
    <submittedName>
        <fullName evidence="2">Uncharacterized protein</fullName>
    </submittedName>
</protein>
<proteinExistence type="predicted"/>
<accession>A0A0F9F7C5</accession>
<keyword evidence="1" id="KW-1133">Transmembrane helix</keyword>